<comment type="similarity">
    <text evidence="1">Belongs to the protein kinase superfamily. CMGC Ser/Thr protein kinase family. CDC2/CDKX subfamily.</text>
</comment>
<evidence type="ECO:0000256" key="4">
    <source>
        <dbReference type="ARBA" id="ARBA00022840"/>
    </source>
</evidence>
<feature type="domain" description="Protein kinase" evidence="7">
    <location>
        <begin position="106"/>
        <end position="419"/>
    </location>
</feature>
<sequence length="442" mass="48977">MTISISARFQATRLLSSKISKANLSIAPADAFRSAKNIEKGFAEAALSEEHYNALVAAFQPELESQDRANAGIDRSAVQELVPAPAAQRQQPEPVEEISGITLGKFRSCIEHSIGGSSTIFRAKEPSTGEAVALKVTSNWAQPHDAYREARLLKRLGGNESHILKLLETDTLRGEFILVFPYYPLTLADLIEKGTRPTSFPRIFRQVATALAYVHANGVIHRDIKPANILLQSEEGPAYLCDFGTAWAADDHHADEKADSKVIDVGTTCYRSPETLFGYRSYRTEVDIWAFGCVIAEAENGRPLFEAGDLGTDLKLILSIFESLGTPNLETWPVSQTQFIEKPICILSQIALTQPGIFQEARDFPDFGKVLFNKFPAQPWEDLLPNASPVAVDLVRKMVTYSQEQRISAEQANRQPPLFDMNSRCTDTRKAFDTVETESNVR</sequence>
<dbReference type="PANTHER" id="PTHR24056">
    <property type="entry name" value="CELL DIVISION PROTEIN KINASE"/>
    <property type="match status" value="1"/>
</dbReference>
<comment type="catalytic activity">
    <reaction evidence="6">
        <text>L-seryl-[protein] + ATP = O-phospho-L-seryl-[protein] + ADP + H(+)</text>
        <dbReference type="Rhea" id="RHEA:17989"/>
        <dbReference type="Rhea" id="RHEA-COMP:9863"/>
        <dbReference type="Rhea" id="RHEA-COMP:11604"/>
        <dbReference type="ChEBI" id="CHEBI:15378"/>
        <dbReference type="ChEBI" id="CHEBI:29999"/>
        <dbReference type="ChEBI" id="CHEBI:30616"/>
        <dbReference type="ChEBI" id="CHEBI:83421"/>
        <dbReference type="ChEBI" id="CHEBI:456216"/>
        <dbReference type="EC" id="2.7.11.22"/>
    </reaction>
</comment>
<evidence type="ECO:0000313" key="8">
    <source>
        <dbReference type="EMBL" id="KAJ6256288.1"/>
    </source>
</evidence>
<evidence type="ECO:0000256" key="1">
    <source>
        <dbReference type="ARBA" id="ARBA00006485"/>
    </source>
</evidence>
<dbReference type="GO" id="GO:0005524">
    <property type="term" value="F:ATP binding"/>
    <property type="evidence" value="ECO:0007669"/>
    <property type="project" value="UniProtKB-KW"/>
</dbReference>
<evidence type="ECO:0000313" key="9">
    <source>
        <dbReference type="Proteomes" id="UP001221413"/>
    </source>
</evidence>
<keyword evidence="4" id="KW-0067">ATP-binding</keyword>
<evidence type="ECO:0000256" key="6">
    <source>
        <dbReference type="ARBA" id="ARBA00048367"/>
    </source>
</evidence>
<dbReference type="PANTHER" id="PTHR24056:SF576">
    <property type="entry name" value="SERINE_THREONINE-PROTEIN KINASE CSK1"/>
    <property type="match status" value="1"/>
</dbReference>
<dbReference type="GO" id="GO:0005737">
    <property type="term" value="C:cytoplasm"/>
    <property type="evidence" value="ECO:0007669"/>
    <property type="project" value="TreeGrafter"/>
</dbReference>
<evidence type="ECO:0000259" key="7">
    <source>
        <dbReference type="PROSITE" id="PS50011"/>
    </source>
</evidence>
<keyword evidence="9" id="KW-1185">Reference proteome</keyword>
<keyword evidence="3" id="KW-0547">Nucleotide-binding</keyword>
<dbReference type="Proteomes" id="UP001221413">
    <property type="component" value="Unassembled WGS sequence"/>
</dbReference>
<organism evidence="8 9">
    <name type="scientific">Drechslerella dactyloides</name>
    <name type="common">Nematode-trapping fungus</name>
    <name type="synonym">Arthrobotrys dactyloides</name>
    <dbReference type="NCBI Taxonomy" id="74499"/>
    <lineage>
        <taxon>Eukaryota</taxon>
        <taxon>Fungi</taxon>
        <taxon>Dikarya</taxon>
        <taxon>Ascomycota</taxon>
        <taxon>Pezizomycotina</taxon>
        <taxon>Orbiliomycetes</taxon>
        <taxon>Orbiliales</taxon>
        <taxon>Orbiliaceae</taxon>
        <taxon>Drechslerella</taxon>
    </lineage>
</organism>
<dbReference type="InterPro" id="IPR008271">
    <property type="entry name" value="Ser/Thr_kinase_AS"/>
</dbReference>
<accession>A0AAD6IQ33</accession>
<dbReference type="SUPFAM" id="SSF56112">
    <property type="entry name" value="Protein kinase-like (PK-like)"/>
    <property type="match status" value="1"/>
</dbReference>
<comment type="caution">
    <text evidence="8">The sequence shown here is derived from an EMBL/GenBank/DDBJ whole genome shotgun (WGS) entry which is preliminary data.</text>
</comment>
<dbReference type="GO" id="GO:0000082">
    <property type="term" value="P:G1/S transition of mitotic cell cycle"/>
    <property type="evidence" value="ECO:0007669"/>
    <property type="project" value="TreeGrafter"/>
</dbReference>
<gene>
    <name evidence="8" type="ORF">Dda_8785</name>
</gene>
<dbReference type="PROSITE" id="PS50011">
    <property type="entry name" value="PROTEIN_KINASE_DOM"/>
    <property type="match status" value="1"/>
</dbReference>
<proteinExistence type="inferred from homology"/>
<dbReference type="InterPro" id="IPR050108">
    <property type="entry name" value="CDK"/>
</dbReference>
<dbReference type="InterPro" id="IPR011009">
    <property type="entry name" value="Kinase-like_dom_sf"/>
</dbReference>
<comment type="catalytic activity">
    <reaction evidence="5">
        <text>L-threonyl-[protein] + ATP = O-phospho-L-threonyl-[protein] + ADP + H(+)</text>
        <dbReference type="Rhea" id="RHEA:46608"/>
        <dbReference type="Rhea" id="RHEA-COMP:11060"/>
        <dbReference type="Rhea" id="RHEA-COMP:11605"/>
        <dbReference type="ChEBI" id="CHEBI:15378"/>
        <dbReference type="ChEBI" id="CHEBI:30013"/>
        <dbReference type="ChEBI" id="CHEBI:30616"/>
        <dbReference type="ChEBI" id="CHEBI:61977"/>
        <dbReference type="ChEBI" id="CHEBI:456216"/>
        <dbReference type="EC" id="2.7.11.22"/>
    </reaction>
</comment>
<dbReference type="GO" id="GO:0000307">
    <property type="term" value="C:cyclin-dependent protein kinase holoenzyme complex"/>
    <property type="evidence" value="ECO:0007669"/>
    <property type="project" value="TreeGrafter"/>
</dbReference>
<protein>
    <recommendedName>
        <fullName evidence="2">cyclin-dependent kinase</fullName>
        <ecNumber evidence="2">2.7.11.22</ecNumber>
    </recommendedName>
</protein>
<dbReference type="GO" id="GO:0010389">
    <property type="term" value="P:regulation of G2/M transition of mitotic cell cycle"/>
    <property type="evidence" value="ECO:0007669"/>
    <property type="project" value="TreeGrafter"/>
</dbReference>
<dbReference type="EC" id="2.7.11.22" evidence="2"/>
<dbReference type="Pfam" id="PF00069">
    <property type="entry name" value="Pkinase"/>
    <property type="match status" value="1"/>
</dbReference>
<dbReference type="Gene3D" id="1.10.510.10">
    <property type="entry name" value="Transferase(Phosphotransferase) domain 1"/>
    <property type="match status" value="1"/>
</dbReference>
<dbReference type="GO" id="GO:0004693">
    <property type="term" value="F:cyclin-dependent protein serine/threonine kinase activity"/>
    <property type="evidence" value="ECO:0007669"/>
    <property type="project" value="UniProtKB-EC"/>
</dbReference>
<name>A0AAD6IQ33_DREDA</name>
<dbReference type="SMART" id="SM00220">
    <property type="entry name" value="S_TKc"/>
    <property type="match status" value="1"/>
</dbReference>
<evidence type="ECO:0000256" key="3">
    <source>
        <dbReference type="ARBA" id="ARBA00022741"/>
    </source>
</evidence>
<dbReference type="PROSITE" id="PS00108">
    <property type="entry name" value="PROTEIN_KINASE_ST"/>
    <property type="match status" value="1"/>
</dbReference>
<dbReference type="GO" id="GO:0005634">
    <property type="term" value="C:nucleus"/>
    <property type="evidence" value="ECO:0007669"/>
    <property type="project" value="TreeGrafter"/>
</dbReference>
<evidence type="ECO:0000256" key="2">
    <source>
        <dbReference type="ARBA" id="ARBA00012425"/>
    </source>
</evidence>
<evidence type="ECO:0000256" key="5">
    <source>
        <dbReference type="ARBA" id="ARBA00047811"/>
    </source>
</evidence>
<dbReference type="InterPro" id="IPR000719">
    <property type="entry name" value="Prot_kinase_dom"/>
</dbReference>
<dbReference type="AlphaFoldDB" id="A0AAD6IQ33"/>
<dbReference type="EMBL" id="JAQGDS010000013">
    <property type="protein sequence ID" value="KAJ6256288.1"/>
    <property type="molecule type" value="Genomic_DNA"/>
</dbReference>
<dbReference type="Gene3D" id="3.30.200.20">
    <property type="entry name" value="Phosphorylase Kinase, domain 1"/>
    <property type="match status" value="1"/>
</dbReference>
<dbReference type="GO" id="GO:0007165">
    <property type="term" value="P:signal transduction"/>
    <property type="evidence" value="ECO:0007669"/>
    <property type="project" value="TreeGrafter"/>
</dbReference>
<dbReference type="GO" id="GO:0030332">
    <property type="term" value="F:cyclin binding"/>
    <property type="evidence" value="ECO:0007669"/>
    <property type="project" value="TreeGrafter"/>
</dbReference>
<dbReference type="GO" id="GO:0010468">
    <property type="term" value="P:regulation of gene expression"/>
    <property type="evidence" value="ECO:0007669"/>
    <property type="project" value="TreeGrafter"/>
</dbReference>
<reference evidence="8" key="1">
    <citation type="submission" date="2023-01" db="EMBL/GenBank/DDBJ databases">
        <title>The chitinases involved in constricting ring structure development in the nematode-trapping fungus Drechslerella dactyloides.</title>
        <authorList>
            <person name="Wang R."/>
            <person name="Zhang L."/>
            <person name="Tang P."/>
            <person name="Li S."/>
            <person name="Liang L."/>
        </authorList>
    </citation>
    <scope>NUCLEOTIDE SEQUENCE</scope>
    <source>
        <strain evidence="8">YMF1.00031</strain>
    </source>
</reference>